<organism evidence="2 3">
    <name type="scientific">Tumebacillus avium</name>
    <dbReference type="NCBI Taxonomy" id="1903704"/>
    <lineage>
        <taxon>Bacteria</taxon>
        <taxon>Bacillati</taxon>
        <taxon>Bacillota</taxon>
        <taxon>Bacilli</taxon>
        <taxon>Bacillales</taxon>
        <taxon>Alicyclobacillaceae</taxon>
        <taxon>Tumebacillus</taxon>
    </lineage>
</organism>
<dbReference type="Pfam" id="PF04545">
    <property type="entry name" value="Sigma70_r4"/>
    <property type="match status" value="1"/>
</dbReference>
<dbReference type="GO" id="GO:0003700">
    <property type="term" value="F:DNA-binding transcription factor activity"/>
    <property type="evidence" value="ECO:0007669"/>
    <property type="project" value="InterPro"/>
</dbReference>
<dbReference type="AlphaFoldDB" id="A0A1Y0IJW5"/>
<sequence length="184" mass="21290">MAQHAQLPVESLVSNPLLKCFLEEPENQRLYCVGAREELERRFAEHYFEMRFLGFIRKHIHYEAQHLLRKTRAKQQQEPLWLNQTVGDEEGTGLEALDLIEDPAESVEEKVIARTDALEDITPHEGLHQALQSLSPKQQLILQLLFVECLTEQEAAEILEISQQAVNKCKRKALGQIKRLLETR</sequence>
<proteinExistence type="predicted"/>
<dbReference type="InterPro" id="IPR007630">
    <property type="entry name" value="RNA_pol_sigma70_r4"/>
</dbReference>
<dbReference type="NCBIfam" id="TIGR02937">
    <property type="entry name" value="sigma70-ECF"/>
    <property type="match status" value="1"/>
</dbReference>
<name>A0A1Y0IJW5_9BACL</name>
<accession>A0A1Y0IJW5</accession>
<evidence type="ECO:0000313" key="3">
    <source>
        <dbReference type="Proteomes" id="UP000195437"/>
    </source>
</evidence>
<dbReference type="Gene3D" id="1.20.140.160">
    <property type="match status" value="1"/>
</dbReference>
<dbReference type="RefSeq" id="WP_087455183.1">
    <property type="nucleotide sequence ID" value="NZ_CP021434.1"/>
</dbReference>
<dbReference type="InterPro" id="IPR013324">
    <property type="entry name" value="RNA_pol_sigma_r3/r4-like"/>
</dbReference>
<dbReference type="Proteomes" id="UP000195437">
    <property type="component" value="Chromosome"/>
</dbReference>
<dbReference type="InterPro" id="IPR014284">
    <property type="entry name" value="RNA_pol_sigma-70_dom"/>
</dbReference>
<gene>
    <name evidence="2" type="ORF">CBW65_01060</name>
</gene>
<evidence type="ECO:0000313" key="2">
    <source>
        <dbReference type="EMBL" id="ARU59795.1"/>
    </source>
</evidence>
<feature type="domain" description="RNA polymerase sigma-70 region 4" evidence="1">
    <location>
        <begin position="130"/>
        <end position="178"/>
    </location>
</feature>
<evidence type="ECO:0000259" key="1">
    <source>
        <dbReference type="Pfam" id="PF04545"/>
    </source>
</evidence>
<dbReference type="KEGG" id="tum:CBW65_01060"/>
<dbReference type="SUPFAM" id="SSF88659">
    <property type="entry name" value="Sigma3 and sigma4 domains of RNA polymerase sigma factors"/>
    <property type="match status" value="1"/>
</dbReference>
<keyword evidence="3" id="KW-1185">Reference proteome</keyword>
<protein>
    <recommendedName>
        <fullName evidence="1">RNA polymerase sigma-70 region 4 domain-containing protein</fullName>
    </recommendedName>
</protein>
<reference evidence="3" key="1">
    <citation type="submission" date="2017-05" db="EMBL/GenBank/DDBJ databases">
        <authorList>
            <person name="Sung H."/>
        </authorList>
    </citation>
    <scope>NUCLEOTIDE SEQUENCE [LARGE SCALE GENOMIC DNA]</scope>
    <source>
        <strain evidence="3">AR23208</strain>
    </source>
</reference>
<dbReference type="GO" id="GO:0006352">
    <property type="term" value="P:DNA-templated transcription initiation"/>
    <property type="evidence" value="ECO:0007669"/>
    <property type="project" value="InterPro"/>
</dbReference>
<dbReference type="EMBL" id="CP021434">
    <property type="protein sequence ID" value="ARU59795.1"/>
    <property type="molecule type" value="Genomic_DNA"/>
</dbReference>
<dbReference type="OrthoDB" id="2942336at2"/>